<feature type="active site" description="Proton acceptor" evidence="9">
    <location>
        <position position="8"/>
    </location>
</feature>
<dbReference type="GO" id="GO:0005737">
    <property type="term" value="C:cytoplasm"/>
    <property type="evidence" value="ECO:0007669"/>
    <property type="project" value="UniProtKB-SubCell"/>
</dbReference>
<dbReference type="Gene3D" id="3.20.20.70">
    <property type="entry name" value="Aldolase class I"/>
    <property type="match status" value="1"/>
</dbReference>
<dbReference type="InterPro" id="IPR006062">
    <property type="entry name" value="His_biosynth"/>
</dbReference>
<dbReference type="InterPro" id="IPR006063">
    <property type="entry name" value="HisA_bact_arch"/>
</dbReference>
<evidence type="ECO:0000256" key="5">
    <source>
        <dbReference type="ARBA" id="ARBA00022490"/>
    </source>
</evidence>
<evidence type="ECO:0000256" key="9">
    <source>
        <dbReference type="HAMAP-Rule" id="MF_01014"/>
    </source>
</evidence>
<dbReference type="NCBIfam" id="NF010112">
    <property type="entry name" value="PRK13585.1"/>
    <property type="match status" value="1"/>
</dbReference>
<dbReference type="OrthoDB" id="9807749at2"/>
<evidence type="ECO:0000256" key="7">
    <source>
        <dbReference type="ARBA" id="ARBA00023102"/>
    </source>
</evidence>
<dbReference type="GO" id="GO:0000105">
    <property type="term" value="P:L-histidine biosynthetic process"/>
    <property type="evidence" value="ECO:0007669"/>
    <property type="project" value="UniProtKB-UniRule"/>
</dbReference>
<keyword evidence="5 9" id="KW-0963">Cytoplasm</keyword>
<dbReference type="GO" id="GO:0003949">
    <property type="term" value="F:1-(5-phosphoribosyl)-5-[(5-phosphoribosylamino)methylideneamino]imidazole-4-carboxamide isomerase activity"/>
    <property type="evidence" value="ECO:0007669"/>
    <property type="project" value="UniProtKB-UniRule"/>
</dbReference>
<evidence type="ECO:0000256" key="8">
    <source>
        <dbReference type="ARBA" id="ARBA00023235"/>
    </source>
</evidence>
<dbReference type="NCBIfam" id="TIGR00007">
    <property type="entry name" value="1-(5-phosphoribosyl)-5-[(5-phosphoribosylamino)methylideneamino]imidazole-4-carboxamide isomerase"/>
    <property type="match status" value="1"/>
</dbReference>
<dbReference type="CDD" id="cd04732">
    <property type="entry name" value="HisA"/>
    <property type="match status" value="1"/>
</dbReference>
<dbReference type="GO" id="GO:0000162">
    <property type="term" value="P:L-tryptophan biosynthetic process"/>
    <property type="evidence" value="ECO:0007669"/>
    <property type="project" value="TreeGrafter"/>
</dbReference>
<name>A0A6I6SSJ7_9GAMM</name>
<comment type="subcellular location">
    <subcellularLocation>
        <location evidence="2 9 11">Cytoplasm</location>
    </subcellularLocation>
</comment>
<dbReference type="KEGG" id="htx:EKK97_21825"/>
<gene>
    <name evidence="9 12" type="primary">hisA</name>
    <name evidence="12" type="ORF">EKK97_21825</name>
</gene>
<comment type="catalytic activity">
    <reaction evidence="1 9 11">
        <text>1-(5-phospho-beta-D-ribosyl)-5-[(5-phospho-beta-D-ribosylamino)methylideneamino]imidazole-4-carboxamide = 5-[(5-phospho-1-deoxy-D-ribulos-1-ylimino)methylamino]-1-(5-phospho-beta-D-ribosyl)imidazole-4-carboxamide</text>
        <dbReference type="Rhea" id="RHEA:15469"/>
        <dbReference type="ChEBI" id="CHEBI:58435"/>
        <dbReference type="ChEBI" id="CHEBI:58525"/>
        <dbReference type="EC" id="5.3.1.16"/>
    </reaction>
</comment>
<sequence length="254" mass="26635">MLVIPAIDLKDGKCVRLKQGRMDDATTYGDDPVSMAARWVEAGARRLHLVDLNGAFEGKPVNGEAVTAIARRWPSLPIQIGGGIRSAETIEHYLAAGVSYVIIGTKAVKEPDFVGEMCRAFPGHVIVGLDARDGFVATDGWAEVSQVKAVDLAKRFADDGVSSIVYTDIARDGMMNGVNVEATAQLAREGGLPVIASGGVTNLDDLRALVAAKEPGILGAITGRAIYEGSLDVAEGQRLCDELTGTATDTRAGG</sequence>
<dbReference type="Proteomes" id="UP000464013">
    <property type="component" value="Chromosome"/>
</dbReference>
<evidence type="ECO:0000313" key="12">
    <source>
        <dbReference type="EMBL" id="QHC51714.1"/>
    </source>
</evidence>
<dbReference type="EC" id="5.3.1.16" evidence="9 11"/>
<evidence type="ECO:0000313" key="13">
    <source>
        <dbReference type="Proteomes" id="UP000464013"/>
    </source>
</evidence>
<keyword evidence="13" id="KW-1185">Reference proteome</keyword>
<keyword evidence="8 9" id="KW-0413">Isomerase</keyword>
<evidence type="ECO:0000256" key="10">
    <source>
        <dbReference type="RuleBase" id="RU003657"/>
    </source>
</evidence>
<evidence type="ECO:0000256" key="6">
    <source>
        <dbReference type="ARBA" id="ARBA00022605"/>
    </source>
</evidence>
<protein>
    <recommendedName>
        <fullName evidence="9 11">1-(5-phosphoribosyl)-5-[(5-phosphoribosylamino)methylideneamino] imidazole-4-carboxamide isomerase</fullName>
        <ecNumber evidence="9 11">5.3.1.16</ecNumber>
    </recommendedName>
    <alternativeName>
        <fullName evidence="9">Phosphoribosylformimino-5-aminoimidazole carboxamide ribotide isomerase</fullName>
    </alternativeName>
</protein>
<dbReference type="UniPathway" id="UPA00031">
    <property type="reaction ID" value="UER00009"/>
</dbReference>
<keyword evidence="7 9" id="KW-0368">Histidine biosynthesis</keyword>
<dbReference type="Pfam" id="PF00977">
    <property type="entry name" value="His_biosynth"/>
    <property type="match status" value="1"/>
</dbReference>
<dbReference type="HAMAP" id="MF_01014">
    <property type="entry name" value="HisA"/>
    <property type="match status" value="1"/>
</dbReference>
<evidence type="ECO:0000256" key="3">
    <source>
        <dbReference type="ARBA" id="ARBA00005133"/>
    </source>
</evidence>
<dbReference type="FunFam" id="3.20.20.70:FF:000009">
    <property type="entry name" value="1-(5-phosphoribosyl)-5-[(5-phosphoribosylamino)methylideneamino] imidazole-4-carboxamide isomerase"/>
    <property type="match status" value="1"/>
</dbReference>
<evidence type="ECO:0000256" key="11">
    <source>
        <dbReference type="RuleBase" id="RU003658"/>
    </source>
</evidence>
<dbReference type="EMBL" id="CP035042">
    <property type="protein sequence ID" value="QHC51714.1"/>
    <property type="molecule type" value="Genomic_DNA"/>
</dbReference>
<dbReference type="InterPro" id="IPR023016">
    <property type="entry name" value="HisA/PriA"/>
</dbReference>
<dbReference type="PANTHER" id="PTHR43090">
    <property type="entry name" value="1-(5-PHOSPHORIBOSYL)-5-[(5-PHOSPHORIBOSYLAMINO)METHYLIDENEAMINO] IMIDAZOLE-4-CARBOXAMIDE ISOMERASE"/>
    <property type="match status" value="1"/>
</dbReference>
<evidence type="ECO:0000256" key="1">
    <source>
        <dbReference type="ARBA" id="ARBA00000901"/>
    </source>
</evidence>
<evidence type="ECO:0000256" key="2">
    <source>
        <dbReference type="ARBA" id="ARBA00004496"/>
    </source>
</evidence>
<reference evidence="12 13" key="1">
    <citation type="submission" date="2019-01" db="EMBL/GenBank/DDBJ databases">
        <title>Complete genome of a denitifying bacterium Halomons sp. BC-M4-5.</title>
        <authorList>
            <person name="Wang L."/>
            <person name="Shao Z."/>
        </authorList>
    </citation>
    <scope>NUCLEOTIDE SEQUENCE [LARGE SCALE GENOMIC DNA]</scope>
    <source>
        <strain evidence="12 13">BC-M4-5</strain>
    </source>
</reference>
<dbReference type="PANTHER" id="PTHR43090:SF2">
    <property type="entry name" value="1-(5-PHOSPHORIBOSYL)-5-[(5-PHOSPHORIBOSYLAMINO)METHYLIDENEAMINO] IMIDAZOLE-4-CARBOXAMIDE ISOMERASE"/>
    <property type="match status" value="1"/>
</dbReference>
<dbReference type="RefSeq" id="WP_159555190.1">
    <property type="nucleotide sequence ID" value="NZ_CP035042.1"/>
</dbReference>
<dbReference type="InterPro" id="IPR011060">
    <property type="entry name" value="RibuloseP-bd_barrel"/>
</dbReference>
<organism evidence="12 13">
    <name type="scientific">Billgrantia tianxiuensis</name>
    <dbReference type="NCBI Taxonomy" id="2497861"/>
    <lineage>
        <taxon>Bacteria</taxon>
        <taxon>Pseudomonadati</taxon>
        <taxon>Pseudomonadota</taxon>
        <taxon>Gammaproteobacteria</taxon>
        <taxon>Oceanospirillales</taxon>
        <taxon>Halomonadaceae</taxon>
        <taxon>Billgrantia</taxon>
    </lineage>
</organism>
<feature type="active site" description="Proton donor" evidence="9">
    <location>
        <position position="130"/>
    </location>
</feature>
<evidence type="ECO:0000256" key="4">
    <source>
        <dbReference type="ARBA" id="ARBA00009667"/>
    </source>
</evidence>
<dbReference type="InterPro" id="IPR013785">
    <property type="entry name" value="Aldolase_TIM"/>
</dbReference>
<keyword evidence="6 9" id="KW-0028">Amino-acid biosynthesis</keyword>
<comment type="pathway">
    <text evidence="3 9 11">Amino-acid biosynthesis; L-histidine biosynthesis; L-histidine from 5-phospho-alpha-D-ribose 1-diphosphate: step 4/9.</text>
</comment>
<comment type="similarity">
    <text evidence="4 9 10">Belongs to the HisA/HisF family.</text>
</comment>
<dbReference type="AlphaFoldDB" id="A0A6I6SSJ7"/>
<dbReference type="InterPro" id="IPR044524">
    <property type="entry name" value="Isoase_HisA-like"/>
</dbReference>
<proteinExistence type="inferred from homology"/>
<dbReference type="SUPFAM" id="SSF51366">
    <property type="entry name" value="Ribulose-phoshate binding barrel"/>
    <property type="match status" value="1"/>
</dbReference>
<accession>A0A6I6SSJ7</accession>